<dbReference type="GO" id="GO:0008168">
    <property type="term" value="F:methyltransferase activity"/>
    <property type="evidence" value="ECO:0007669"/>
    <property type="project" value="UniProtKB-KW"/>
</dbReference>
<evidence type="ECO:0000256" key="1">
    <source>
        <dbReference type="ARBA" id="ARBA00004123"/>
    </source>
</evidence>
<dbReference type="GO" id="GO:0032259">
    <property type="term" value="P:methylation"/>
    <property type="evidence" value="ECO:0007669"/>
    <property type="project" value="UniProtKB-KW"/>
</dbReference>
<organism evidence="10 11">
    <name type="scientific">Alectoria fallacina</name>
    <dbReference type="NCBI Taxonomy" id="1903189"/>
    <lineage>
        <taxon>Eukaryota</taxon>
        <taxon>Fungi</taxon>
        <taxon>Dikarya</taxon>
        <taxon>Ascomycota</taxon>
        <taxon>Pezizomycotina</taxon>
        <taxon>Lecanoromycetes</taxon>
        <taxon>OSLEUM clade</taxon>
        <taxon>Lecanoromycetidae</taxon>
        <taxon>Lecanorales</taxon>
        <taxon>Lecanorineae</taxon>
        <taxon>Parmeliaceae</taxon>
        <taxon>Alectoria</taxon>
    </lineage>
</organism>
<keyword evidence="5" id="KW-0808">Transferase</keyword>
<feature type="region of interest" description="Disordered" evidence="8">
    <location>
        <begin position="513"/>
        <end position="534"/>
    </location>
</feature>
<keyword evidence="7" id="KW-0539">Nucleus</keyword>
<dbReference type="EMBL" id="CAJPDR010000495">
    <property type="protein sequence ID" value="CAF9937955.1"/>
    <property type="molecule type" value="Genomic_DNA"/>
</dbReference>
<dbReference type="Gene3D" id="2.170.270.10">
    <property type="entry name" value="SET domain"/>
    <property type="match status" value="1"/>
</dbReference>
<feature type="compositionally biased region" description="Basic and acidic residues" evidence="8">
    <location>
        <begin position="39"/>
        <end position="49"/>
    </location>
</feature>
<dbReference type="InterPro" id="IPR050777">
    <property type="entry name" value="SET2_Histone-Lys_MeTrsfase"/>
</dbReference>
<proteinExistence type="predicted"/>
<dbReference type="GO" id="GO:0005694">
    <property type="term" value="C:chromosome"/>
    <property type="evidence" value="ECO:0007669"/>
    <property type="project" value="UniProtKB-SubCell"/>
</dbReference>
<dbReference type="InterPro" id="IPR001214">
    <property type="entry name" value="SET_dom"/>
</dbReference>
<feature type="region of interest" description="Disordered" evidence="8">
    <location>
        <begin position="78"/>
        <end position="98"/>
    </location>
</feature>
<keyword evidence="3" id="KW-0158">Chromosome</keyword>
<dbReference type="SUPFAM" id="SSF82199">
    <property type="entry name" value="SET domain"/>
    <property type="match status" value="1"/>
</dbReference>
<dbReference type="GO" id="GO:0005634">
    <property type="term" value="C:nucleus"/>
    <property type="evidence" value="ECO:0007669"/>
    <property type="project" value="UniProtKB-SubCell"/>
</dbReference>
<dbReference type="InterPro" id="IPR046341">
    <property type="entry name" value="SET_dom_sf"/>
</dbReference>
<dbReference type="PROSITE" id="PS50280">
    <property type="entry name" value="SET"/>
    <property type="match status" value="1"/>
</dbReference>
<evidence type="ECO:0000256" key="2">
    <source>
        <dbReference type="ARBA" id="ARBA00004286"/>
    </source>
</evidence>
<feature type="region of interest" description="Disordered" evidence="8">
    <location>
        <begin position="1"/>
        <end position="49"/>
    </location>
</feature>
<evidence type="ECO:0000256" key="7">
    <source>
        <dbReference type="ARBA" id="ARBA00023242"/>
    </source>
</evidence>
<evidence type="ECO:0000256" key="6">
    <source>
        <dbReference type="ARBA" id="ARBA00022691"/>
    </source>
</evidence>
<feature type="compositionally biased region" description="Low complexity" evidence="8">
    <location>
        <begin position="1"/>
        <end position="14"/>
    </location>
</feature>
<sequence>MKSPPRTGSSGSSTDSKKVSSHPTKSGVQKSPARTKKAVKVESRREEEKKWQAFFDSAREVGADDATVLGRLFDAVAEEGSTKEAEESSSKDTGEDSEYDVRGLMAQIYQDLHRVATVQASKAASRGAAETERVALGELSDTDLLLREVSVGVAGVIKSALAHLYNPTDPQSSEVWDADEKTARYSSTRDDASYARYGTLAAQPGGWKFLSKVAHSAAFREAATCLDAPTWQKVSAGIDSNAVSLSVFAEEHGLEWWTEPARLHGLFPAPHDDFFRRKYKPSKKPTPHKWVVTEKLADVRRPTFDGRTQLNIRNNIYRAAAFHAAPPPPHWPANRPYPEDPTKVHAASLQPCLNCASHTPCACAFAFTRHSSAAAAINPPLVELRAYGRKGVGVRALERIPAGAILGEYVGEVQPYDYRGDPVYALDFSIPGRAVDEVVATISAKRWGNWTRFVNHSCEASTRFRALVLGGRCRSVVQAVRDIEAFEEVTVDYGEGYWRERRCECGAAGCREGRKGGEGGEGGLRSGDVGTVVS</sequence>
<dbReference type="OrthoDB" id="308383at2759"/>
<evidence type="ECO:0000256" key="4">
    <source>
        <dbReference type="ARBA" id="ARBA00022603"/>
    </source>
</evidence>
<dbReference type="Proteomes" id="UP000664203">
    <property type="component" value="Unassembled WGS sequence"/>
</dbReference>
<dbReference type="AlphaFoldDB" id="A0A8H3IZY6"/>
<feature type="compositionally biased region" description="Basic and acidic residues" evidence="8">
    <location>
        <begin position="80"/>
        <end position="94"/>
    </location>
</feature>
<name>A0A8H3IZY6_9LECA</name>
<protein>
    <recommendedName>
        <fullName evidence="9">SET domain-containing protein</fullName>
    </recommendedName>
</protein>
<evidence type="ECO:0000256" key="8">
    <source>
        <dbReference type="SAM" id="MobiDB-lite"/>
    </source>
</evidence>
<evidence type="ECO:0000313" key="11">
    <source>
        <dbReference type="Proteomes" id="UP000664203"/>
    </source>
</evidence>
<evidence type="ECO:0000256" key="3">
    <source>
        <dbReference type="ARBA" id="ARBA00022454"/>
    </source>
</evidence>
<comment type="subcellular location">
    <subcellularLocation>
        <location evidence="2">Chromosome</location>
    </subcellularLocation>
    <subcellularLocation>
        <location evidence="1">Nucleus</location>
    </subcellularLocation>
</comment>
<dbReference type="Pfam" id="PF00856">
    <property type="entry name" value="SET"/>
    <property type="match status" value="1"/>
</dbReference>
<gene>
    <name evidence="10" type="ORF">ALECFALPRED_007461</name>
</gene>
<feature type="domain" description="SET" evidence="9">
    <location>
        <begin position="380"/>
        <end position="494"/>
    </location>
</feature>
<comment type="caution">
    <text evidence="10">The sequence shown here is derived from an EMBL/GenBank/DDBJ whole genome shotgun (WGS) entry which is preliminary data.</text>
</comment>
<accession>A0A8H3IZY6</accession>
<keyword evidence="6" id="KW-0949">S-adenosyl-L-methionine</keyword>
<keyword evidence="11" id="KW-1185">Reference proteome</keyword>
<keyword evidence="4" id="KW-0489">Methyltransferase</keyword>
<evidence type="ECO:0000313" key="10">
    <source>
        <dbReference type="EMBL" id="CAF9937955.1"/>
    </source>
</evidence>
<evidence type="ECO:0000256" key="5">
    <source>
        <dbReference type="ARBA" id="ARBA00022679"/>
    </source>
</evidence>
<dbReference type="PANTHER" id="PTHR22884">
    <property type="entry name" value="SET DOMAIN PROTEINS"/>
    <property type="match status" value="1"/>
</dbReference>
<dbReference type="SMART" id="SM00317">
    <property type="entry name" value="SET"/>
    <property type="match status" value="1"/>
</dbReference>
<reference evidence="10" key="1">
    <citation type="submission" date="2021-03" db="EMBL/GenBank/DDBJ databases">
        <authorList>
            <person name="Tagirdzhanova G."/>
        </authorList>
    </citation>
    <scope>NUCLEOTIDE SEQUENCE</scope>
</reference>
<evidence type="ECO:0000259" key="9">
    <source>
        <dbReference type="PROSITE" id="PS50280"/>
    </source>
</evidence>